<protein>
    <submittedName>
        <fullName evidence="2">Uncharacterized protein</fullName>
    </submittedName>
</protein>
<gene>
    <name evidence="2" type="ORF">DdX_12523</name>
</gene>
<dbReference type="AlphaFoldDB" id="A0AAD4MXF4"/>
<comment type="caution">
    <text evidence="2">The sequence shown here is derived from an EMBL/GenBank/DDBJ whole genome shotgun (WGS) entry which is preliminary data.</text>
</comment>
<proteinExistence type="predicted"/>
<keyword evidence="3" id="KW-1185">Reference proteome</keyword>
<dbReference type="EMBL" id="JAKKPZ010000042">
    <property type="protein sequence ID" value="KAI1707149.1"/>
    <property type="molecule type" value="Genomic_DNA"/>
</dbReference>
<sequence>MYSYFSSDLLHNQKESPGLEFSNTIVFHRTFSTTSTRNMKLKPLLDISRLCHLRTSGLSSSTASGIQKPFGDTNRTQNVSKSRSECQQFRQLSYSAAVQKRNDYTYKEPLVLGELPPFRSAEEAISEGKQIPKQSTEGIEIEDEEVFDMLLYKGAGDVRKSSWIDASQPVVSKDWNAESTLFCYKCGGTHKPEHCTEKVRLQNSVAKVLSKMRKADFKKRGMPQISSLDKKEDDSKQRRRKIPQSITLRNYAEE</sequence>
<name>A0AAD4MXF4_9BILA</name>
<evidence type="ECO:0000313" key="3">
    <source>
        <dbReference type="Proteomes" id="UP001201812"/>
    </source>
</evidence>
<evidence type="ECO:0000313" key="2">
    <source>
        <dbReference type="EMBL" id="KAI1707149.1"/>
    </source>
</evidence>
<evidence type="ECO:0000256" key="1">
    <source>
        <dbReference type="SAM" id="MobiDB-lite"/>
    </source>
</evidence>
<accession>A0AAD4MXF4</accession>
<dbReference type="Proteomes" id="UP001201812">
    <property type="component" value="Unassembled WGS sequence"/>
</dbReference>
<reference evidence="2" key="1">
    <citation type="submission" date="2022-01" db="EMBL/GenBank/DDBJ databases">
        <title>Genome Sequence Resource for Two Populations of Ditylenchus destructor, the Migratory Endoparasitic Phytonematode.</title>
        <authorList>
            <person name="Zhang H."/>
            <person name="Lin R."/>
            <person name="Xie B."/>
        </authorList>
    </citation>
    <scope>NUCLEOTIDE SEQUENCE</scope>
    <source>
        <strain evidence="2">BazhouSP</strain>
    </source>
</reference>
<feature type="region of interest" description="Disordered" evidence="1">
    <location>
        <begin position="214"/>
        <end position="254"/>
    </location>
</feature>
<organism evidence="2 3">
    <name type="scientific">Ditylenchus destructor</name>
    <dbReference type="NCBI Taxonomy" id="166010"/>
    <lineage>
        <taxon>Eukaryota</taxon>
        <taxon>Metazoa</taxon>
        <taxon>Ecdysozoa</taxon>
        <taxon>Nematoda</taxon>
        <taxon>Chromadorea</taxon>
        <taxon>Rhabditida</taxon>
        <taxon>Tylenchina</taxon>
        <taxon>Tylenchomorpha</taxon>
        <taxon>Sphaerularioidea</taxon>
        <taxon>Anguinidae</taxon>
        <taxon>Anguininae</taxon>
        <taxon>Ditylenchus</taxon>
    </lineage>
</organism>